<sequence length="294" mass="31857">MSAFASFKTWIAGSVAALALTAPALADPSLWHLSDEDSDIYIFGTVHILRPDVEWRAPAVMAAFESADTVWFEAPVNDPAEQANMMPLLQRYGLNPPERPLSSQISDEANAALAELSPLLGTSPAALEPLRPWLASVQITVGYAVIEGFDPTSGVEAQLWPEAVGAGKDLQYFETVEEQLQFFANLDREIEVELLEQTLAQIDEAPDTLDGLVTAWANGDQATIDRLMNGDFRDDSPEVYDVLIAQRNAHWADVVEDMMAGSGTVFIAVGAGHLPGEGGLIDLLEDRGFTVTQE</sequence>
<dbReference type="Pfam" id="PF01963">
    <property type="entry name" value="TraB_PrgY_gumN"/>
    <property type="match status" value="1"/>
</dbReference>
<dbReference type="PANTHER" id="PTHR40590:SF1">
    <property type="entry name" value="CYTOPLASMIC PROTEIN"/>
    <property type="match status" value="1"/>
</dbReference>
<proteinExistence type="predicted"/>
<dbReference type="CDD" id="cd14789">
    <property type="entry name" value="Tiki"/>
    <property type="match status" value="1"/>
</dbReference>
<organism evidence="2 3">
    <name type="scientific">Hyphobacterium vulgare</name>
    <dbReference type="NCBI Taxonomy" id="1736751"/>
    <lineage>
        <taxon>Bacteria</taxon>
        <taxon>Pseudomonadati</taxon>
        <taxon>Pseudomonadota</taxon>
        <taxon>Alphaproteobacteria</taxon>
        <taxon>Maricaulales</taxon>
        <taxon>Maricaulaceae</taxon>
        <taxon>Hyphobacterium</taxon>
    </lineage>
</organism>
<dbReference type="RefSeq" id="WP_343164914.1">
    <property type="nucleotide sequence ID" value="NZ_JBHRSV010000012.1"/>
</dbReference>
<feature type="signal peptide" evidence="1">
    <location>
        <begin position="1"/>
        <end position="26"/>
    </location>
</feature>
<evidence type="ECO:0000256" key="1">
    <source>
        <dbReference type="SAM" id="SignalP"/>
    </source>
</evidence>
<dbReference type="EMBL" id="JBHRSV010000012">
    <property type="protein sequence ID" value="MFC2925897.1"/>
    <property type="molecule type" value="Genomic_DNA"/>
</dbReference>
<keyword evidence="3" id="KW-1185">Reference proteome</keyword>
<keyword evidence="1" id="KW-0732">Signal</keyword>
<accession>A0ABV6ZWY1</accession>
<name>A0ABV6ZWY1_9PROT</name>
<comment type="caution">
    <text evidence="2">The sequence shown here is derived from an EMBL/GenBank/DDBJ whole genome shotgun (WGS) entry which is preliminary data.</text>
</comment>
<dbReference type="InterPro" id="IPR002816">
    <property type="entry name" value="TraB/PrgY/GumN_fam"/>
</dbReference>
<dbReference type="InterPro" id="IPR047111">
    <property type="entry name" value="YbaP-like"/>
</dbReference>
<evidence type="ECO:0000313" key="3">
    <source>
        <dbReference type="Proteomes" id="UP001595379"/>
    </source>
</evidence>
<protein>
    <submittedName>
        <fullName evidence="2">TraB/GumN family protein</fullName>
    </submittedName>
</protein>
<gene>
    <name evidence="2" type="ORF">ACFOOR_07240</name>
</gene>
<feature type="chain" id="PRO_5045179918" evidence="1">
    <location>
        <begin position="27"/>
        <end position="294"/>
    </location>
</feature>
<reference evidence="3" key="1">
    <citation type="journal article" date="2019" name="Int. J. Syst. Evol. Microbiol.">
        <title>The Global Catalogue of Microorganisms (GCM) 10K type strain sequencing project: providing services to taxonomists for standard genome sequencing and annotation.</title>
        <authorList>
            <consortium name="The Broad Institute Genomics Platform"/>
            <consortium name="The Broad Institute Genome Sequencing Center for Infectious Disease"/>
            <person name="Wu L."/>
            <person name="Ma J."/>
        </authorList>
    </citation>
    <scope>NUCLEOTIDE SEQUENCE [LARGE SCALE GENOMIC DNA]</scope>
    <source>
        <strain evidence="3">KCTC 52487</strain>
    </source>
</reference>
<evidence type="ECO:0000313" key="2">
    <source>
        <dbReference type="EMBL" id="MFC2925897.1"/>
    </source>
</evidence>
<dbReference type="Proteomes" id="UP001595379">
    <property type="component" value="Unassembled WGS sequence"/>
</dbReference>
<dbReference type="PANTHER" id="PTHR40590">
    <property type="entry name" value="CYTOPLASMIC PROTEIN-RELATED"/>
    <property type="match status" value="1"/>
</dbReference>